<gene>
    <name evidence="9" type="ORF">K431DRAFT_280967</name>
</gene>
<keyword evidence="7" id="KW-0862">Zinc</keyword>
<evidence type="ECO:0000256" key="6">
    <source>
        <dbReference type="ARBA" id="ARBA00022737"/>
    </source>
</evidence>
<dbReference type="InterPro" id="IPR001330">
    <property type="entry name" value="Prenyltrans"/>
</dbReference>
<evidence type="ECO:0000259" key="8">
    <source>
        <dbReference type="Pfam" id="PF00432"/>
    </source>
</evidence>
<dbReference type="PANTHER" id="PTHR11774">
    <property type="entry name" value="GERANYLGERANYL TRANSFERASE TYPE BETA SUBUNIT"/>
    <property type="match status" value="1"/>
</dbReference>
<dbReference type="OrthoDB" id="24893at2759"/>
<evidence type="ECO:0000313" key="9">
    <source>
        <dbReference type="EMBL" id="KAF2725608.1"/>
    </source>
</evidence>
<evidence type="ECO:0000256" key="7">
    <source>
        <dbReference type="ARBA" id="ARBA00022833"/>
    </source>
</evidence>
<keyword evidence="4" id="KW-0808">Transferase</keyword>
<dbReference type="EMBL" id="MU003767">
    <property type="protein sequence ID" value="KAF2725608.1"/>
    <property type="molecule type" value="Genomic_DNA"/>
</dbReference>
<organism evidence="9 10">
    <name type="scientific">Polychaeton citri CBS 116435</name>
    <dbReference type="NCBI Taxonomy" id="1314669"/>
    <lineage>
        <taxon>Eukaryota</taxon>
        <taxon>Fungi</taxon>
        <taxon>Dikarya</taxon>
        <taxon>Ascomycota</taxon>
        <taxon>Pezizomycotina</taxon>
        <taxon>Dothideomycetes</taxon>
        <taxon>Dothideomycetidae</taxon>
        <taxon>Capnodiales</taxon>
        <taxon>Capnodiaceae</taxon>
        <taxon>Polychaeton</taxon>
    </lineage>
</organism>
<dbReference type="AlphaFoldDB" id="A0A9P4UUD2"/>
<comment type="similarity">
    <text evidence="2">Belongs to the protein prenyltransferase subunit beta family.</text>
</comment>
<dbReference type="GO" id="GO:0046872">
    <property type="term" value="F:metal ion binding"/>
    <property type="evidence" value="ECO:0007669"/>
    <property type="project" value="UniProtKB-KW"/>
</dbReference>
<proteinExistence type="inferred from homology"/>
<evidence type="ECO:0000256" key="4">
    <source>
        <dbReference type="ARBA" id="ARBA00022679"/>
    </source>
</evidence>
<dbReference type="GO" id="GO:0004662">
    <property type="term" value="F:CAAX-protein geranylgeranyltransferase activity"/>
    <property type="evidence" value="ECO:0007669"/>
    <property type="project" value="TreeGrafter"/>
</dbReference>
<dbReference type="Gene3D" id="1.50.10.20">
    <property type="match status" value="1"/>
</dbReference>
<reference evidence="9" key="1">
    <citation type="journal article" date="2020" name="Stud. Mycol.">
        <title>101 Dothideomycetes genomes: a test case for predicting lifestyles and emergence of pathogens.</title>
        <authorList>
            <person name="Haridas S."/>
            <person name="Albert R."/>
            <person name="Binder M."/>
            <person name="Bloem J."/>
            <person name="Labutti K."/>
            <person name="Salamov A."/>
            <person name="Andreopoulos B."/>
            <person name="Baker S."/>
            <person name="Barry K."/>
            <person name="Bills G."/>
            <person name="Bluhm B."/>
            <person name="Cannon C."/>
            <person name="Castanera R."/>
            <person name="Culley D."/>
            <person name="Daum C."/>
            <person name="Ezra D."/>
            <person name="Gonzalez J."/>
            <person name="Henrissat B."/>
            <person name="Kuo A."/>
            <person name="Liang C."/>
            <person name="Lipzen A."/>
            <person name="Lutzoni F."/>
            <person name="Magnuson J."/>
            <person name="Mondo S."/>
            <person name="Nolan M."/>
            <person name="Ohm R."/>
            <person name="Pangilinan J."/>
            <person name="Park H.-J."/>
            <person name="Ramirez L."/>
            <person name="Alfaro M."/>
            <person name="Sun H."/>
            <person name="Tritt A."/>
            <person name="Yoshinaga Y."/>
            <person name="Zwiers L.-H."/>
            <person name="Turgeon B."/>
            <person name="Goodwin S."/>
            <person name="Spatafora J."/>
            <person name="Crous P."/>
            <person name="Grigoriev I."/>
        </authorList>
    </citation>
    <scope>NUCLEOTIDE SEQUENCE</scope>
    <source>
        <strain evidence="9">CBS 116435</strain>
    </source>
</reference>
<protein>
    <submittedName>
        <fullName evidence="9">Terpenoid cyclases/Protein prenyltransferase</fullName>
    </submittedName>
</protein>
<comment type="caution">
    <text evidence="9">The sequence shown here is derived from an EMBL/GenBank/DDBJ whole genome shotgun (WGS) entry which is preliminary data.</text>
</comment>
<evidence type="ECO:0000313" key="10">
    <source>
        <dbReference type="Proteomes" id="UP000799441"/>
    </source>
</evidence>
<name>A0A9P4UUD2_9PEZI</name>
<sequence>MQHIAEEAIRFDKARHVKYWKRCLQTPLPHHYTSFDSNRMYLGYFSLSALDLLGSLESATTSEDRLGYVEWIYSCQHVDGGFRMWRGTDFGSRATQENAKWDPATVPATYFALASLLILQDDFKRVRRRKTLEWLQRMQREDGSFGEILIDGKIQGGRDPRAGYCATAIRHVLRGDRRDGSIQIDGADIADIDINGLVRCIGESESFEGGIADQAFHEPHAGYTFCSLGALTLVGRLQKEASSHESDATAPRNPDRVLHWLVSRQTDFIDPDLPPYDDQLDETESHLEVDPQIALQTHQSPDKSTMWANAFTSAECSGMNGRVNKAADTCYAFWVCASLHILGHLDLCDKEALRRYLLSKTQHPVLGGFGKFPGDIADLYHSHLGLVAYALVGGGEVEEADATLCISKRVRQRLSVLWQAWSDHKT</sequence>
<dbReference type="Proteomes" id="UP000799441">
    <property type="component" value="Unassembled WGS sequence"/>
</dbReference>
<keyword evidence="3" id="KW-0637">Prenyltransferase</keyword>
<accession>A0A9P4UUD2</accession>
<evidence type="ECO:0000256" key="3">
    <source>
        <dbReference type="ARBA" id="ARBA00022602"/>
    </source>
</evidence>
<keyword evidence="6" id="KW-0677">Repeat</keyword>
<dbReference type="InterPro" id="IPR045089">
    <property type="entry name" value="PGGT1B-like"/>
</dbReference>
<comment type="cofactor">
    <cofactor evidence="1">
        <name>Zn(2+)</name>
        <dbReference type="ChEBI" id="CHEBI:29105"/>
    </cofactor>
</comment>
<dbReference type="InterPro" id="IPR008930">
    <property type="entry name" value="Terpenoid_cyclase/PrenylTrfase"/>
</dbReference>
<keyword evidence="10" id="KW-1185">Reference proteome</keyword>
<dbReference type="SUPFAM" id="SSF48239">
    <property type="entry name" value="Terpenoid cyclases/Protein prenyltransferases"/>
    <property type="match status" value="1"/>
</dbReference>
<dbReference type="PANTHER" id="PTHR11774:SF4">
    <property type="entry name" value="GERANYLGERANYL TRANSFERASE TYPE-1 SUBUNIT BETA"/>
    <property type="match status" value="1"/>
</dbReference>
<evidence type="ECO:0000256" key="1">
    <source>
        <dbReference type="ARBA" id="ARBA00001947"/>
    </source>
</evidence>
<feature type="domain" description="Prenyltransferase alpha-alpha toroid" evidence="8">
    <location>
        <begin position="11"/>
        <end position="406"/>
    </location>
</feature>
<evidence type="ECO:0000256" key="5">
    <source>
        <dbReference type="ARBA" id="ARBA00022723"/>
    </source>
</evidence>
<keyword evidence="5" id="KW-0479">Metal-binding</keyword>
<dbReference type="Pfam" id="PF00432">
    <property type="entry name" value="Prenyltrans"/>
    <property type="match status" value="1"/>
</dbReference>
<evidence type="ECO:0000256" key="2">
    <source>
        <dbReference type="ARBA" id="ARBA00010497"/>
    </source>
</evidence>
<dbReference type="GO" id="GO:0005953">
    <property type="term" value="C:CAAX-protein geranylgeranyltransferase complex"/>
    <property type="evidence" value="ECO:0007669"/>
    <property type="project" value="TreeGrafter"/>
</dbReference>